<dbReference type="PRINTS" id="PR00412">
    <property type="entry name" value="EPOXHYDRLASE"/>
</dbReference>
<dbReference type="PANTHER" id="PTHR43329">
    <property type="entry name" value="EPOXIDE HYDROLASE"/>
    <property type="match status" value="1"/>
</dbReference>
<accession>A0A1G9Q5A9</accession>
<dbReference type="Gene3D" id="3.40.50.1820">
    <property type="entry name" value="alpha/beta hydrolase"/>
    <property type="match status" value="1"/>
</dbReference>
<evidence type="ECO:0000313" key="4">
    <source>
        <dbReference type="Proteomes" id="UP000199350"/>
    </source>
</evidence>
<dbReference type="SUPFAM" id="SSF53474">
    <property type="entry name" value="alpha/beta-Hydrolases"/>
    <property type="match status" value="1"/>
</dbReference>
<dbReference type="PRINTS" id="PR00111">
    <property type="entry name" value="ABHYDROLASE"/>
</dbReference>
<evidence type="ECO:0000256" key="1">
    <source>
        <dbReference type="ARBA" id="ARBA00022801"/>
    </source>
</evidence>
<dbReference type="AlphaFoldDB" id="A0A1G9Q5A9"/>
<evidence type="ECO:0000259" key="2">
    <source>
        <dbReference type="Pfam" id="PF00561"/>
    </source>
</evidence>
<dbReference type="InterPro" id="IPR000073">
    <property type="entry name" value="AB_hydrolase_1"/>
</dbReference>
<dbReference type="InterPro" id="IPR029058">
    <property type="entry name" value="AB_hydrolase_fold"/>
</dbReference>
<name>A0A1G9Q5A9_9CORY</name>
<feature type="domain" description="AB hydrolase-1" evidence="2">
    <location>
        <begin position="42"/>
        <end position="160"/>
    </location>
</feature>
<gene>
    <name evidence="3" type="ORF">SAMN04488535_1765</name>
</gene>
<dbReference type="STRING" id="38302.SAMN04488535_1765"/>
<dbReference type="Proteomes" id="UP000199350">
    <property type="component" value="Chromosome I"/>
</dbReference>
<dbReference type="InterPro" id="IPR000639">
    <property type="entry name" value="Epox_hydrolase-like"/>
</dbReference>
<sequence>MPALSRRLPPTVVELEGDFEHELLHTRGTRLHAVTAGEPAHPLVLLLHGTFGGWFDYRDVIAPLAERGFHVAALDMRGYGMSDKPPPRPGNEMLIAVGDVKGAISTLGHKSAIVVGADTGGGVAWVTAALHPELVSGLVSVSAAHPADLRAAMAARPWDFMPLLGRITVARLPSRLLRRFPRTRRRVYRDNLVINTTSQFHGTARFDEVLNVRRTAADIDNAFVHSVHNSRLITPPLVSLSGSAANDAPVAAPTLLIHPGQSLWKPVVARQKARVTGTVRQLSVPGAKNLPHIENPAEFTAAVAQFAALTGGTGGTGAGS</sequence>
<evidence type="ECO:0000313" key="3">
    <source>
        <dbReference type="EMBL" id="SDM06234.1"/>
    </source>
</evidence>
<reference evidence="4" key="1">
    <citation type="submission" date="2016-10" db="EMBL/GenBank/DDBJ databases">
        <authorList>
            <person name="Varghese N."/>
            <person name="Submissions S."/>
        </authorList>
    </citation>
    <scope>NUCLEOTIDE SEQUENCE [LARGE SCALE GENOMIC DNA]</scope>
    <source>
        <strain evidence="4">DSM 20632</strain>
    </source>
</reference>
<dbReference type="Pfam" id="PF00561">
    <property type="entry name" value="Abhydrolase_1"/>
    <property type="match status" value="1"/>
</dbReference>
<keyword evidence="4" id="KW-1185">Reference proteome</keyword>
<dbReference type="RefSeq" id="WP_231908435.1">
    <property type="nucleotide sequence ID" value="NZ_LT629700.1"/>
</dbReference>
<proteinExistence type="predicted"/>
<organism evidence="3 4">
    <name type="scientific">Corynebacterium mycetoides</name>
    <dbReference type="NCBI Taxonomy" id="38302"/>
    <lineage>
        <taxon>Bacteria</taxon>
        <taxon>Bacillati</taxon>
        <taxon>Actinomycetota</taxon>
        <taxon>Actinomycetes</taxon>
        <taxon>Mycobacteriales</taxon>
        <taxon>Corynebacteriaceae</taxon>
        <taxon>Corynebacterium</taxon>
    </lineage>
</organism>
<protein>
    <submittedName>
        <fullName evidence="3">Pimeloyl-ACP methyl ester carboxylesterase</fullName>
    </submittedName>
</protein>
<dbReference type="EMBL" id="LT629700">
    <property type="protein sequence ID" value="SDM06234.1"/>
    <property type="molecule type" value="Genomic_DNA"/>
</dbReference>
<dbReference type="GO" id="GO:0016787">
    <property type="term" value="F:hydrolase activity"/>
    <property type="evidence" value="ECO:0007669"/>
    <property type="project" value="UniProtKB-KW"/>
</dbReference>
<keyword evidence="1" id="KW-0378">Hydrolase</keyword>